<dbReference type="PROSITE" id="PS51257">
    <property type="entry name" value="PROKAR_LIPOPROTEIN"/>
    <property type="match status" value="1"/>
</dbReference>
<gene>
    <name evidence="1" type="ordered locus">Thivi_4509</name>
</gene>
<reference evidence="1 2" key="1">
    <citation type="submission" date="2012-06" db="EMBL/GenBank/DDBJ databases">
        <title>Complete sequence of Thiocystis violascens DSM 198.</title>
        <authorList>
            <consortium name="US DOE Joint Genome Institute"/>
            <person name="Lucas S."/>
            <person name="Han J."/>
            <person name="Lapidus A."/>
            <person name="Cheng J.-F."/>
            <person name="Goodwin L."/>
            <person name="Pitluck S."/>
            <person name="Peters L."/>
            <person name="Ovchinnikova G."/>
            <person name="Teshima H."/>
            <person name="Detter J.C."/>
            <person name="Han C."/>
            <person name="Tapia R."/>
            <person name="Land M."/>
            <person name="Hauser L."/>
            <person name="Kyrpides N."/>
            <person name="Ivanova N."/>
            <person name="Pagani I."/>
            <person name="Vogl K."/>
            <person name="Liu Z."/>
            <person name="Frigaard N.-U."/>
            <person name="Bryant D."/>
            <person name="Woyke T."/>
        </authorList>
    </citation>
    <scope>NUCLEOTIDE SEQUENCE [LARGE SCALE GENOMIC DNA]</scope>
    <source>
        <strain evidence="2">ATCC 17096 / DSM 198 / 6111</strain>
    </source>
</reference>
<dbReference type="HOGENOM" id="CLU_3349858_0_0_6"/>
<dbReference type="EMBL" id="CP003154">
    <property type="protein sequence ID" value="AFL76305.1"/>
    <property type="molecule type" value="Genomic_DNA"/>
</dbReference>
<evidence type="ECO:0000313" key="2">
    <source>
        <dbReference type="Proteomes" id="UP000006062"/>
    </source>
</evidence>
<name>I3YH37_THIV6</name>
<proteinExistence type="predicted"/>
<organism evidence="1 2">
    <name type="scientific">Thiocystis violascens (strain ATCC 17096 / DSM 198 / 6111)</name>
    <name type="common">Chromatium violascens</name>
    <dbReference type="NCBI Taxonomy" id="765911"/>
    <lineage>
        <taxon>Bacteria</taxon>
        <taxon>Pseudomonadati</taxon>
        <taxon>Pseudomonadota</taxon>
        <taxon>Gammaproteobacteria</taxon>
        <taxon>Chromatiales</taxon>
        <taxon>Chromatiaceae</taxon>
        <taxon>Thiocystis</taxon>
    </lineage>
</organism>
<dbReference type="KEGG" id="tvi:Thivi_4509"/>
<keyword evidence="2" id="KW-1185">Reference proteome</keyword>
<protein>
    <submittedName>
        <fullName evidence="1">Uncharacterized protein</fullName>
    </submittedName>
</protein>
<evidence type="ECO:0000313" key="1">
    <source>
        <dbReference type="EMBL" id="AFL76305.1"/>
    </source>
</evidence>
<accession>I3YH37</accession>
<dbReference type="AlphaFoldDB" id="I3YH37"/>
<sequence>MRSNPLALTLVVAFMLTTGCATVTRGTNDTLVIKRRD</sequence>
<dbReference type="Proteomes" id="UP000006062">
    <property type="component" value="Chromosome"/>
</dbReference>